<feature type="chain" id="PRO_5021949478" evidence="1">
    <location>
        <begin position="26"/>
        <end position="370"/>
    </location>
</feature>
<evidence type="ECO:0000313" key="2">
    <source>
        <dbReference type="EMBL" id="QDV04599.1"/>
    </source>
</evidence>
<keyword evidence="3" id="KW-1185">Reference proteome</keyword>
<protein>
    <submittedName>
        <fullName evidence="2">Uncharacterized protein</fullName>
    </submittedName>
</protein>
<keyword evidence="1" id="KW-0732">Signal</keyword>
<dbReference type="AlphaFoldDB" id="A0A518EKH7"/>
<proteinExistence type="predicted"/>
<feature type="signal peptide" evidence="1">
    <location>
        <begin position="1"/>
        <end position="25"/>
    </location>
</feature>
<name>A0A518EKH7_9BACT</name>
<reference evidence="2 3" key="1">
    <citation type="submission" date="2019-02" db="EMBL/GenBank/DDBJ databases">
        <title>Deep-cultivation of Planctomycetes and their phenomic and genomic characterization uncovers novel biology.</title>
        <authorList>
            <person name="Wiegand S."/>
            <person name="Jogler M."/>
            <person name="Boedeker C."/>
            <person name="Pinto D."/>
            <person name="Vollmers J."/>
            <person name="Rivas-Marin E."/>
            <person name="Kohn T."/>
            <person name="Peeters S.H."/>
            <person name="Heuer A."/>
            <person name="Rast P."/>
            <person name="Oberbeckmann S."/>
            <person name="Bunk B."/>
            <person name="Jeske O."/>
            <person name="Meyerdierks A."/>
            <person name="Storesund J.E."/>
            <person name="Kallscheuer N."/>
            <person name="Luecker S."/>
            <person name="Lage O.M."/>
            <person name="Pohl T."/>
            <person name="Merkel B.J."/>
            <person name="Hornburger P."/>
            <person name="Mueller R.-W."/>
            <person name="Bruemmer F."/>
            <person name="Labrenz M."/>
            <person name="Spormann A.M."/>
            <person name="Op den Camp H."/>
            <person name="Overmann J."/>
            <person name="Amann R."/>
            <person name="Jetten M.S.M."/>
            <person name="Mascher T."/>
            <person name="Medema M.H."/>
            <person name="Devos D.P."/>
            <person name="Kaster A.-K."/>
            <person name="Ovreas L."/>
            <person name="Rohde M."/>
            <person name="Galperin M.Y."/>
            <person name="Jogler C."/>
        </authorList>
    </citation>
    <scope>NUCLEOTIDE SEQUENCE [LARGE SCALE GENOMIC DNA]</scope>
    <source>
        <strain evidence="2 3">Poly30</strain>
    </source>
</reference>
<dbReference type="Proteomes" id="UP000320390">
    <property type="component" value="Chromosome"/>
</dbReference>
<dbReference type="EMBL" id="CP036434">
    <property type="protein sequence ID" value="QDV04599.1"/>
    <property type="molecule type" value="Genomic_DNA"/>
</dbReference>
<gene>
    <name evidence="2" type="ORF">Poly30_00900</name>
</gene>
<accession>A0A518EKH7</accession>
<sequence length="370" mass="38400" precursor="true">MRSTRPPFRLLALFTLLGAASTAQAQVGADDFEIGNPNDWGLEFTASGTHSATGGNPGGRLEIMVSNAASNLPAAMIVPASATQPYRGNFRALGVGGFRFDRQVESGSANFGTLPFLVLANDGGTPNSFADDAWVFVHTGDNFQFGFVPWATISTPIPSNEATLPAGWSAAALPSSPWSTFSDDDLWDSVIRDVSYVGIAMNRPWGGAGWFGSHVLSLDNFVLDSGGSVGIQFCGTAAVNSAGLSGEIRALGSDVLAVNQMTLSATSLPNFSFGFFINSSAQGFVMNPAGSAGNLCLSGAIGRYVGPGQIQNSGAMGEIQLPIDLTSVPTPTGFISLGVGDTRNFQAWYRDSSPSGPTSNFTNGVAVTIQ</sequence>
<evidence type="ECO:0000256" key="1">
    <source>
        <dbReference type="SAM" id="SignalP"/>
    </source>
</evidence>
<evidence type="ECO:0000313" key="3">
    <source>
        <dbReference type="Proteomes" id="UP000320390"/>
    </source>
</evidence>
<organism evidence="2 3">
    <name type="scientific">Saltatorellus ferox</name>
    <dbReference type="NCBI Taxonomy" id="2528018"/>
    <lineage>
        <taxon>Bacteria</taxon>
        <taxon>Pseudomonadati</taxon>
        <taxon>Planctomycetota</taxon>
        <taxon>Planctomycetia</taxon>
        <taxon>Planctomycetia incertae sedis</taxon>
        <taxon>Saltatorellus</taxon>
    </lineage>
</organism>
<dbReference type="RefSeq" id="WP_145194053.1">
    <property type="nucleotide sequence ID" value="NZ_CP036434.1"/>
</dbReference>